<dbReference type="Proteomes" id="UP001305779">
    <property type="component" value="Unassembled WGS sequence"/>
</dbReference>
<feature type="transmembrane region" description="Helical" evidence="1">
    <location>
        <begin position="53"/>
        <end position="74"/>
    </location>
</feature>
<keyword evidence="3" id="KW-1185">Reference proteome</keyword>
<evidence type="ECO:0000256" key="1">
    <source>
        <dbReference type="SAM" id="Phobius"/>
    </source>
</evidence>
<name>A0ABR0DWK0_ZASCE</name>
<feature type="transmembrane region" description="Helical" evidence="1">
    <location>
        <begin position="160"/>
        <end position="182"/>
    </location>
</feature>
<proteinExistence type="predicted"/>
<dbReference type="EMBL" id="JAXOVC010000016">
    <property type="protein sequence ID" value="KAK4493593.1"/>
    <property type="molecule type" value="Genomic_DNA"/>
</dbReference>
<sequence length="415" mass="45454">MSGVHGHVLGHLVRRGVDAAQAHFQVSPETMAKLQHDAELYEKTGAEIHDWEMLPVAFTALITIIVLVSIKYTIGEVMASLTMIESPTTTAIIEDKPPAYADEPDAPLEKEPLMPSEAEADVEVTLINNKPVTSSIRATMRHLKKVGGFRAKWRGLGASIVYHALHSLSTNFLAGLLGMGFLGRSLMYILTSVMLARFHMAWTHAMISAPSAKPFWRRMVPRKQCKAVFLPAFVFATAQQATWVLPMAVAVALGLPEVQGEHVVKAAQHGDCHMLGLLSLRFLAVPATALFVALAILLPATVTLTRIEAILLSEEDATIVPFDRQALIGDIDLTACGANKTLFVNAWRSFDRAARWRLIKTYVKMAMIQLFVVFTAVHVMAAEIYIIGGERLGVFLKSAAAQIQLEAIDLQSKDL</sequence>
<reference evidence="2 3" key="1">
    <citation type="journal article" date="2023" name="G3 (Bethesda)">
        <title>A chromosome-level genome assembly of Zasmidium syzygii isolated from banana leaves.</title>
        <authorList>
            <person name="van Westerhoven A.C."/>
            <person name="Mehrabi R."/>
            <person name="Talebi R."/>
            <person name="Steentjes M.B.F."/>
            <person name="Corcolon B."/>
            <person name="Chong P.A."/>
            <person name="Kema G.H.J."/>
            <person name="Seidl M.F."/>
        </authorList>
    </citation>
    <scope>NUCLEOTIDE SEQUENCE [LARGE SCALE GENOMIC DNA]</scope>
    <source>
        <strain evidence="2 3">P124</strain>
    </source>
</reference>
<feature type="transmembrane region" description="Helical" evidence="1">
    <location>
        <begin position="275"/>
        <end position="298"/>
    </location>
</feature>
<feature type="transmembrane region" description="Helical" evidence="1">
    <location>
        <begin position="188"/>
        <end position="207"/>
    </location>
</feature>
<protein>
    <submittedName>
        <fullName evidence="2">Uncharacterized protein</fullName>
    </submittedName>
</protein>
<comment type="caution">
    <text evidence="2">The sequence shown here is derived from an EMBL/GenBank/DDBJ whole genome shotgun (WGS) entry which is preliminary data.</text>
</comment>
<evidence type="ECO:0000313" key="3">
    <source>
        <dbReference type="Proteomes" id="UP001305779"/>
    </source>
</evidence>
<feature type="transmembrane region" description="Helical" evidence="1">
    <location>
        <begin position="228"/>
        <end position="255"/>
    </location>
</feature>
<accession>A0ABR0DWK0</accession>
<gene>
    <name evidence="2" type="ORF">PRZ48_015260</name>
</gene>
<feature type="transmembrane region" description="Helical" evidence="1">
    <location>
        <begin position="365"/>
        <end position="387"/>
    </location>
</feature>
<keyword evidence="1" id="KW-0472">Membrane</keyword>
<organism evidence="2 3">
    <name type="scientific">Zasmidium cellare</name>
    <name type="common">Wine cellar mold</name>
    <name type="synonym">Racodium cellare</name>
    <dbReference type="NCBI Taxonomy" id="395010"/>
    <lineage>
        <taxon>Eukaryota</taxon>
        <taxon>Fungi</taxon>
        <taxon>Dikarya</taxon>
        <taxon>Ascomycota</taxon>
        <taxon>Pezizomycotina</taxon>
        <taxon>Dothideomycetes</taxon>
        <taxon>Dothideomycetidae</taxon>
        <taxon>Mycosphaerellales</taxon>
        <taxon>Mycosphaerellaceae</taxon>
        <taxon>Zasmidium</taxon>
    </lineage>
</organism>
<keyword evidence="1" id="KW-1133">Transmembrane helix</keyword>
<keyword evidence="1" id="KW-0812">Transmembrane</keyword>
<evidence type="ECO:0000313" key="2">
    <source>
        <dbReference type="EMBL" id="KAK4493593.1"/>
    </source>
</evidence>